<sequence>MTMATAAGNAHSIASQADKHKKRNARFSSSKPHRPAPVMRTPLPPSANANAANDVAGEPSHAQWAEIVQQLGAEIAGPLSSALERIHKLVSTGQIDRQSLRALRESVSQAREAGMVGQQLARLASGRLHLSREKMHLTQVLRSVLAQRSRETQARGIQVRQVLKPIEVMTDGSLLFALLNALMDWALASTHSSIDLRLDLTPWPAKARLVCRFAHRSLDLLDDPRAAETPATLNSLAWRLVEQTAITLGVLPLREDEAGITVLTLEFPHIVGDEANGLAATERALDAPSEGESSQDYPPSSNSKPLAGSHVLVIAQRRELRSQLQAAMQHMGLIIDVVGSMEEAAQFCSEGLPHGIVFEARLRGPEFDRLYAEAMREVPDFSFVEVLDEAHKTQLSTATPDGLARISRQHLNDALPSVLLFELSKGL</sequence>
<gene>
    <name evidence="2" type="ORF">C1O66_19595</name>
</gene>
<feature type="region of interest" description="Disordered" evidence="1">
    <location>
        <begin position="283"/>
        <end position="305"/>
    </location>
</feature>
<evidence type="ECO:0000313" key="3">
    <source>
        <dbReference type="Proteomes" id="UP000235916"/>
    </source>
</evidence>
<evidence type="ECO:0000313" key="2">
    <source>
        <dbReference type="EMBL" id="PND39519.1"/>
    </source>
</evidence>
<reference evidence="2 3" key="1">
    <citation type="submission" date="2018-01" db="EMBL/GenBank/DDBJ databases">
        <title>Draft genome sequence of Paucibacter aquatile CR182 isolated from freshwater of the Nakdong River.</title>
        <authorList>
            <person name="Choi A."/>
            <person name="Chung E.J."/>
        </authorList>
    </citation>
    <scope>NUCLEOTIDE SEQUENCE [LARGE SCALE GENOMIC DNA]</scope>
    <source>
        <strain evidence="2 3">CR182</strain>
    </source>
</reference>
<feature type="compositionally biased region" description="Polar residues" evidence="1">
    <location>
        <begin position="291"/>
        <end position="304"/>
    </location>
</feature>
<feature type="region of interest" description="Disordered" evidence="1">
    <location>
        <begin position="1"/>
        <end position="58"/>
    </location>
</feature>
<name>A0A2N8L1C7_9BURK</name>
<evidence type="ECO:0000256" key="1">
    <source>
        <dbReference type="SAM" id="MobiDB-lite"/>
    </source>
</evidence>
<dbReference type="EMBL" id="POSP01000003">
    <property type="protein sequence ID" value="PND39519.1"/>
    <property type="molecule type" value="Genomic_DNA"/>
</dbReference>
<protein>
    <recommendedName>
        <fullName evidence="4">Response regulatory domain-containing protein</fullName>
    </recommendedName>
</protein>
<comment type="caution">
    <text evidence="2">The sequence shown here is derived from an EMBL/GenBank/DDBJ whole genome shotgun (WGS) entry which is preliminary data.</text>
</comment>
<organism evidence="2 3">
    <name type="scientific">Kinneretia aquatilis</name>
    <dbReference type="NCBI Taxonomy" id="2070761"/>
    <lineage>
        <taxon>Bacteria</taxon>
        <taxon>Pseudomonadati</taxon>
        <taxon>Pseudomonadota</taxon>
        <taxon>Betaproteobacteria</taxon>
        <taxon>Burkholderiales</taxon>
        <taxon>Sphaerotilaceae</taxon>
        <taxon>Roseateles</taxon>
    </lineage>
</organism>
<dbReference type="AlphaFoldDB" id="A0A2N8L1C7"/>
<accession>A0A2N8L1C7</accession>
<evidence type="ECO:0008006" key="4">
    <source>
        <dbReference type="Google" id="ProtNLM"/>
    </source>
</evidence>
<dbReference type="Proteomes" id="UP000235916">
    <property type="component" value="Unassembled WGS sequence"/>
</dbReference>
<keyword evidence="3" id="KW-1185">Reference proteome</keyword>
<proteinExistence type="predicted"/>